<evidence type="ECO:0008006" key="6">
    <source>
        <dbReference type="Google" id="ProtNLM"/>
    </source>
</evidence>
<dbReference type="AlphaFoldDB" id="A0A2T2X1V0"/>
<evidence type="ECO:0000259" key="3">
    <source>
        <dbReference type="Pfam" id="PF25954"/>
    </source>
</evidence>
<dbReference type="Proteomes" id="UP000242705">
    <property type="component" value="Unassembled WGS sequence"/>
</dbReference>
<keyword evidence="1" id="KW-0812">Transmembrane</keyword>
<dbReference type="InterPro" id="IPR058792">
    <property type="entry name" value="Beta-barrel_RND_2"/>
</dbReference>
<evidence type="ECO:0000256" key="1">
    <source>
        <dbReference type="SAM" id="Phobius"/>
    </source>
</evidence>
<dbReference type="InterPro" id="IPR000089">
    <property type="entry name" value="Biotin_lipoyl"/>
</dbReference>
<keyword evidence="1" id="KW-1133">Transmembrane helix</keyword>
<dbReference type="Pfam" id="PF25954">
    <property type="entry name" value="Beta-barrel_RND_2"/>
    <property type="match status" value="1"/>
</dbReference>
<dbReference type="Gene3D" id="2.40.30.170">
    <property type="match status" value="1"/>
</dbReference>
<dbReference type="Gene3D" id="2.40.50.100">
    <property type="match status" value="1"/>
</dbReference>
<protein>
    <recommendedName>
        <fullName evidence="6">HlyD family efflux transporter periplasmic adaptor subunit</fullName>
    </recommendedName>
</protein>
<dbReference type="PANTHER" id="PTHR30386">
    <property type="entry name" value="MEMBRANE FUSION SUBUNIT OF EMRAB-TOLC MULTIDRUG EFFLUX PUMP"/>
    <property type="match status" value="1"/>
</dbReference>
<dbReference type="InterPro" id="IPR050739">
    <property type="entry name" value="MFP"/>
</dbReference>
<dbReference type="SUPFAM" id="SSF51230">
    <property type="entry name" value="Single hybrid motif"/>
    <property type="match status" value="1"/>
</dbReference>
<evidence type="ECO:0000313" key="5">
    <source>
        <dbReference type="Proteomes" id="UP000242705"/>
    </source>
</evidence>
<reference evidence="4 5" key="1">
    <citation type="journal article" date="2014" name="BMC Genomics">
        <title>Comparison of environmental and isolate Sulfobacillus genomes reveals diverse carbon, sulfur, nitrogen, and hydrogen metabolisms.</title>
        <authorList>
            <person name="Justice N.B."/>
            <person name="Norman A."/>
            <person name="Brown C.T."/>
            <person name="Singh A."/>
            <person name="Thomas B.C."/>
            <person name="Banfield J.F."/>
        </authorList>
    </citation>
    <scope>NUCLEOTIDE SEQUENCE [LARGE SCALE GENOMIC DNA]</scope>
    <source>
        <strain evidence="4">AMDSBA5</strain>
    </source>
</reference>
<feature type="domain" description="CusB-like beta-barrel" evidence="3">
    <location>
        <begin position="141"/>
        <end position="178"/>
    </location>
</feature>
<dbReference type="InterPro" id="IPR011053">
    <property type="entry name" value="Single_hybrid_motif"/>
</dbReference>
<evidence type="ECO:0000259" key="2">
    <source>
        <dbReference type="Pfam" id="PF00364"/>
    </source>
</evidence>
<proteinExistence type="predicted"/>
<gene>
    <name evidence="4" type="ORF">C7B47_04685</name>
</gene>
<accession>A0A2T2X1V0</accession>
<dbReference type="Pfam" id="PF00364">
    <property type="entry name" value="Biotin_lipoyl"/>
    <property type="match status" value="1"/>
</dbReference>
<comment type="caution">
    <text evidence="4">The sequence shown here is derived from an EMBL/GenBank/DDBJ whole genome shotgun (WGS) entry which is preliminary data.</text>
</comment>
<organism evidence="4 5">
    <name type="scientific">Sulfobacillus thermosulfidooxidans</name>
    <dbReference type="NCBI Taxonomy" id="28034"/>
    <lineage>
        <taxon>Bacteria</taxon>
        <taxon>Bacillati</taxon>
        <taxon>Bacillota</taxon>
        <taxon>Clostridia</taxon>
        <taxon>Eubacteriales</taxon>
        <taxon>Clostridiales Family XVII. Incertae Sedis</taxon>
        <taxon>Sulfobacillus</taxon>
    </lineage>
</organism>
<evidence type="ECO:0000313" key="4">
    <source>
        <dbReference type="EMBL" id="PSR28467.1"/>
    </source>
</evidence>
<sequence>MPVCSANGSIPTPRQQKEGESMPRWVFGVVALMGVLVLGAIAGFDAYDQAHYVDSSYAYVTAPYVWVPASSLGTVSHVFVHTGEHVTSGTLLAEVTTPSGNTQDIYARKGGIVGSIAVAKGASVDPKEDLMAIVQLQNSQIVADIPESRARKVAIGQAVDVTLSAYPGTTFTGRVTHIGSATLSTLSPLLQVGTFSKERQWIPVTITVNPGSDQFLAGENASVRIHI</sequence>
<feature type="domain" description="Lipoyl-binding" evidence="2">
    <location>
        <begin position="68"/>
        <end position="132"/>
    </location>
</feature>
<keyword evidence="1" id="KW-0472">Membrane</keyword>
<name>A0A2T2X1V0_SULTH</name>
<feature type="transmembrane region" description="Helical" evidence="1">
    <location>
        <begin position="25"/>
        <end position="47"/>
    </location>
</feature>
<dbReference type="EMBL" id="PXYX01000006">
    <property type="protein sequence ID" value="PSR28467.1"/>
    <property type="molecule type" value="Genomic_DNA"/>
</dbReference>